<keyword evidence="11" id="KW-0902">Two-component regulatory system</keyword>
<proteinExistence type="predicted"/>
<evidence type="ECO:0000256" key="5">
    <source>
        <dbReference type="ARBA" id="ARBA00022679"/>
    </source>
</evidence>
<dbReference type="InterPro" id="IPR036097">
    <property type="entry name" value="HisK_dim/P_sf"/>
</dbReference>
<dbReference type="Gene3D" id="1.10.287.130">
    <property type="match status" value="1"/>
</dbReference>
<dbReference type="Gene3D" id="3.30.450.40">
    <property type="match status" value="1"/>
</dbReference>
<feature type="coiled-coil region" evidence="14">
    <location>
        <begin position="421"/>
        <end position="455"/>
    </location>
</feature>
<evidence type="ECO:0000256" key="14">
    <source>
        <dbReference type="SAM" id="Coils"/>
    </source>
</evidence>
<dbReference type="GO" id="GO:0005524">
    <property type="term" value="F:ATP binding"/>
    <property type="evidence" value="ECO:0007669"/>
    <property type="project" value="UniProtKB-KW"/>
</dbReference>
<dbReference type="Pfam" id="PF00072">
    <property type="entry name" value="Response_reg"/>
    <property type="match status" value="2"/>
</dbReference>
<dbReference type="AlphaFoldDB" id="A0A7T8BAC7"/>
<feature type="domain" description="Histidine kinase" evidence="15">
    <location>
        <begin position="462"/>
        <end position="684"/>
    </location>
</feature>
<dbReference type="PRINTS" id="PR00344">
    <property type="entry name" value="BCTRLSENSOR"/>
</dbReference>
<dbReference type="Gene3D" id="3.30.565.10">
    <property type="entry name" value="Histidine kinase-like ATPase, C-terminal domain"/>
    <property type="match status" value="1"/>
</dbReference>
<evidence type="ECO:0000256" key="9">
    <source>
        <dbReference type="ARBA" id="ARBA00022840"/>
    </source>
</evidence>
<dbReference type="Pfam" id="PF02518">
    <property type="entry name" value="HATPase_c"/>
    <property type="match status" value="1"/>
</dbReference>
<feature type="modified residue" description="4-aspartylphosphate" evidence="13">
    <location>
        <position position="754"/>
    </location>
</feature>
<name>A0A7T8BAC7_9SPIR</name>
<keyword evidence="8" id="KW-0418">Kinase</keyword>
<evidence type="ECO:0000256" key="8">
    <source>
        <dbReference type="ARBA" id="ARBA00022777"/>
    </source>
</evidence>
<dbReference type="KEGG" id="bhc:JFL75_18365"/>
<keyword evidence="18" id="KW-1185">Reference proteome</keyword>
<dbReference type="SUPFAM" id="SSF52172">
    <property type="entry name" value="CheY-like"/>
    <property type="match status" value="2"/>
</dbReference>
<dbReference type="CDD" id="cd16922">
    <property type="entry name" value="HATPase_EvgS-ArcB-TorS-like"/>
    <property type="match status" value="1"/>
</dbReference>
<evidence type="ECO:0000256" key="3">
    <source>
        <dbReference type="ARBA" id="ARBA00012438"/>
    </source>
</evidence>
<dbReference type="CDD" id="cd00082">
    <property type="entry name" value="HisKA"/>
    <property type="match status" value="1"/>
</dbReference>
<dbReference type="PANTHER" id="PTHR45339">
    <property type="entry name" value="HYBRID SIGNAL TRANSDUCTION HISTIDINE KINASE J"/>
    <property type="match status" value="1"/>
</dbReference>
<dbReference type="SUPFAM" id="SSF55785">
    <property type="entry name" value="PYP-like sensor domain (PAS domain)"/>
    <property type="match status" value="2"/>
</dbReference>
<keyword evidence="9" id="KW-0067">ATP-binding</keyword>
<keyword evidence="7" id="KW-0547">Nucleotide-binding</keyword>
<gene>
    <name evidence="17" type="ORF">JFL75_18365</name>
</gene>
<evidence type="ECO:0000256" key="11">
    <source>
        <dbReference type="ARBA" id="ARBA00023012"/>
    </source>
</evidence>
<keyword evidence="5" id="KW-0808">Transferase</keyword>
<dbReference type="Pfam" id="PF08447">
    <property type="entry name" value="PAS_3"/>
    <property type="match status" value="1"/>
</dbReference>
<organism evidence="17 18">
    <name type="scientific">Breznakiella homolactica</name>
    <dbReference type="NCBI Taxonomy" id="2798577"/>
    <lineage>
        <taxon>Bacteria</taxon>
        <taxon>Pseudomonadati</taxon>
        <taxon>Spirochaetota</taxon>
        <taxon>Spirochaetia</taxon>
        <taxon>Spirochaetales</taxon>
        <taxon>Breznakiellaceae</taxon>
        <taxon>Breznakiella</taxon>
    </lineage>
</organism>
<dbReference type="InterPro" id="IPR005467">
    <property type="entry name" value="His_kinase_dom"/>
</dbReference>
<evidence type="ECO:0000313" key="17">
    <source>
        <dbReference type="EMBL" id="QQO08870.1"/>
    </source>
</evidence>
<dbReference type="PROSITE" id="PS50110">
    <property type="entry name" value="RESPONSE_REGULATORY"/>
    <property type="match status" value="2"/>
</dbReference>
<dbReference type="RefSeq" id="WP_215626176.1">
    <property type="nucleotide sequence ID" value="NZ_CP067089.2"/>
</dbReference>
<dbReference type="EMBL" id="CP067089">
    <property type="protein sequence ID" value="QQO08870.1"/>
    <property type="molecule type" value="Genomic_DNA"/>
</dbReference>
<dbReference type="Pfam" id="PF00512">
    <property type="entry name" value="HisKA"/>
    <property type="match status" value="1"/>
</dbReference>
<dbReference type="InterPro" id="IPR003594">
    <property type="entry name" value="HATPase_dom"/>
</dbReference>
<dbReference type="InterPro" id="IPR011006">
    <property type="entry name" value="CheY-like_superfamily"/>
</dbReference>
<dbReference type="PROSITE" id="PS50109">
    <property type="entry name" value="HIS_KIN"/>
    <property type="match status" value="1"/>
</dbReference>
<evidence type="ECO:0000313" key="18">
    <source>
        <dbReference type="Proteomes" id="UP000595917"/>
    </source>
</evidence>
<evidence type="ECO:0000256" key="12">
    <source>
        <dbReference type="ARBA" id="ARBA00023136"/>
    </source>
</evidence>
<reference evidence="17" key="1">
    <citation type="submission" date="2021-01" db="EMBL/GenBank/DDBJ databases">
        <title>Description of Breznakiella homolactica.</title>
        <authorList>
            <person name="Song Y."/>
            <person name="Brune A."/>
        </authorList>
    </citation>
    <scope>NUCLEOTIDE SEQUENCE</scope>
    <source>
        <strain evidence="17">RmG30</strain>
    </source>
</reference>
<dbReference type="SUPFAM" id="SSF47384">
    <property type="entry name" value="Homodimeric domain of signal transducing histidine kinase"/>
    <property type="match status" value="1"/>
</dbReference>
<keyword evidence="4 13" id="KW-0597">Phosphoprotein</keyword>
<evidence type="ECO:0000256" key="2">
    <source>
        <dbReference type="ARBA" id="ARBA00004370"/>
    </source>
</evidence>
<evidence type="ECO:0000256" key="6">
    <source>
        <dbReference type="ARBA" id="ARBA00022692"/>
    </source>
</evidence>
<dbReference type="FunFam" id="3.30.565.10:FF:000010">
    <property type="entry name" value="Sensor histidine kinase RcsC"/>
    <property type="match status" value="1"/>
</dbReference>
<dbReference type="SMART" id="SM00387">
    <property type="entry name" value="HATPase_c"/>
    <property type="match status" value="1"/>
</dbReference>
<dbReference type="InterPro" id="IPR035965">
    <property type="entry name" value="PAS-like_dom_sf"/>
</dbReference>
<feature type="domain" description="Response regulatory" evidence="16">
    <location>
        <begin position="840"/>
        <end position="960"/>
    </location>
</feature>
<dbReference type="PANTHER" id="PTHR45339:SF1">
    <property type="entry name" value="HYBRID SIGNAL TRANSDUCTION HISTIDINE KINASE J"/>
    <property type="match status" value="1"/>
</dbReference>
<dbReference type="InterPro" id="IPR000014">
    <property type="entry name" value="PAS"/>
</dbReference>
<evidence type="ECO:0000259" key="15">
    <source>
        <dbReference type="PROSITE" id="PS50109"/>
    </source>
</evidence>
<evidence type="ECO:0000256" key="1">
    <source>
        <dbReference type="ARBA" id="ARBA00000085"/>
    </source>
</evidence>
<sequence length="966" mass="108272">MKTENNREAERLPPLIEHIPAVIFRLSHKEDSWHTWFVSHNISMYGYNAEDFFADRIRWLDIVHPDDRVLVSKTVSDYEAKNINSFKLYYRLIAKNGDSYPVTEYNTVNRDDAGVIICYDTVITSNTQGEDNLRLIKDHLRQQIVLNDILMSLHDSDPDHALQIILDRTGAYLDTSRALLFKDSPDHTTCKIVYEWCNKDIASVMALDYSITYETSMPEIYVALQTTGNLLINYGEIPENCREEFEAEGLVASAIFAVYLNGNHYGFVCFDDCVVERQWDDDTIRFLKNISNLISTVLAKQNAAEKLAQNRKTYEAVLNNVDSYIFVTDPANGEIIYANRSFRTAVNEDCTGKKAGNYLNTGICGSGSSEANAEGNGDYQELYWERTGEWLAVSSEEITWIDGNKARLFNCYDITAKKRFAETLEKRIEERTGELKLMSEEAERAKEKAEEAALAKTQFLANMSHEMRTPMNAIIGMTTMAKNTSDTERKDYCIGKIEEASTHLLGVINDILDMSKIEANKLELSFGDFNFEKMLVRMANVINYTVGRKGQTFHVTVDSTIPFCLYSDEQHIAQVITNLLSNAVKFTPAGGTITMSARMIGEEDGVCSIEIAVSDTGIGISGDEQKRLFRSFEQADSGISRKYGGTGLGLAISQSIAAMLDGEITVQSAPGKGSTFVFNFKARRGKTEQRTTLDEDIHWDNLRILAIDAAPEVRTFFTNLAGTLHFSCSTAADSSEALEIIKTSGENFHIIFMDWNLPEVNSFALARQIREYGDFLIIMVSAVEWSDIKTEAQEAGVDRFITKPLFPSSIIDCISGCLSSKAAAGQSLDRQQEIDFSGKHILLAEDVEINREIVISLLEPTGISIDCAENGAEAVSIFRANPEKYDAVFMDIHMPVIDGYQATRELRALDHPRAAKIPIIAMTANVFREDIEQCLACGMDDHVGKPLDMEEVISKLQKYLGVSQFR</sequence>
<dbReference type="CDD" id="cd17546">
    <property type="entry name" value="REC_hyHK_CKI1_RcsC-like"/>
    <property type="match status" value="2"/>
</dbReference>
<evidence type="ECO:0000256" key="10">
    <source>
        <dbReference type="ARBA" id="ARBA00022989"/>
    </source>
</evidence>
<dbReference type="Proteomes" id="UP000595917">
    <property type="component" value="Chromosome"/>
</dbReference>
<dbReference type="SUPFAM" id="SSF55874">
    <property type="entry name" value="ATPase domain of HSP90 chaperone/DNA topoisomerase II/histidine kinase"/>
    <property type="match status" value="1"/>
</dbReference>
<comment type="catalytic activity">
    <reaction evidence="1">
        <text>ATP + protein L-histidine = ADP + protein N-phospho-L-histidine.</text>
        <dbReference type="EC" id="2.7.13.3"/>
    </reaction>
</comment>
<dbReference type="GO" id="GO:0016020">
    <property type="term" value="C:membrane"/>
    <property type="evidence" value="ECO:0007669"/>
    <property type="project" value="UniProtKB-SubCell"/>
</dbReference>
<dbReference type="InterPro" id="IPR001789">
    <property type="entry name" value="Sig_transdc_resp-reg_receiver"/>
</dbReference>
<dbReference type="InterPro" id="IPR036890">
    <property type="entry name" value="HATPase_C_sf"/>
</dbReference>
<dbReference type="Gene3D" id="3.40.50.2300">
    <property type="match status" value="2"/>
</dbReference>
<feature type="modified residue" description="4-aspartylphosphate" evidence="13">
    <location>
        <position position="891"/>
    </location>
</feature>
<dbReference type="InterPro" id="IPR013655">
    <property type="entry name" value="PAS_fold_3"/>
</dbReference>
<dbReference type="SUPFAM" id="SSF55781">
    <property type="entry name" value="GAF domain-like"/>
    <property type="match status" value="1"/>
</dbReference>
<dbReference type="Gene3D" id="3.30.450.20">
    <property type="entry name" value="PAS domain"/>
    <property type="match status" value="2"/>
</dbReference>
<accession>A0A7T8BAC7</accession>
<keyword evidence="14" id="KW-0175">Coiled coil</keyword>
<evidence type="ECO:0000256" key="4">
    <source>
        <dbReference type="ARBA" id="ARBA00022553"/>
    </source>
</evidence>
<dbReference type="Pfam" id="PF01590">
    <property type="entry name" value="GAF"/>
    <property type="match status" value="1"/>
</dbReference>
<evidence type="ECO:0000256" key="13">
    <source>
        <dbReference type="PROSITE-ProRule" id="PRU00169"/>
    </source>
</evidence>
<dbReference type="EC" id="2.7.13.3" evidence="3"/>
<dbReference type="InterPro" id="IPR004358">
    <property type="entry name" value="Sig_transdc_His_kin-like_C"/>
</dbReference>
<evidence type="ECO:0000256" key="7">
    <source>
        <dbReference type="ARBA" id="ARBA00022741"/>
    </source>
</evidence>
<dbReference type="SMART" id="SM00448">
    <property type="entry name" value="REC"/>
    <property type="match status" value="2"/>
</dbReference>
<dbReference type="InterPro" id="IPR003018">
    <property type="entry name" value="GAF"/>
</dbReference>
<dbReference type="InterPro" id="IPR003661">
    <property type="entry name" value="HisK_dim/P_dom"/>
</dbReference>
<protein>
    <recommendedName>
        <fullName evidence="3">histidine kinase</fullName>
        <ecNumber evidence="3">2.7.13.3</ecNumber>
    </recommendedName>
</protein>
<comment type="subcellular location">
    <subcellularLocation>
        <location evidence="2">Membrane</location>
    </subcellularLocation>
</comment>
<feature type="domain" description="Response regulatory" evidence="16">
    <location>
        <begin position="703"/>
        <end position="818"/>
    </location>
</feature>
<dbReference type="CDD" id="cd00130">
    <property type="entry name" value="PAS"/>
    <property type="match status" value="1"/>
</dbReference>
<keyword evidence="12" id="KW-0472">Membrane</keyword>
<dbReference type="SMART" id="SM00388">
    <property type="entry name" value="HisKA"/>
    <property type="match status" value="1"/>
</dbReference>
<keyword evidence="6" id="KW-0812">Transmembrane</keyword>
<evidence type="ECO:0000259" key="16">
    <source>
        <dbReference type="PROSITE" id="PS50110"/>
    </source>
</evidence>
<dbReference type="InterPro" id="IPR029016">
    <property type="entry name" value="GAF-like_dom_sf"/>
</dbReference>
<dbReference type="GO" id="GO:0000155">
    <property type="term" value="F:phosphorelay sensor kinase activity"/>
    <property type="evidence" value="ECO:0007669"/>
    <property type="project" value="InterPro"/>
</dbReference>
<keyword evidence="10" id="KW-1133">Transmembrane helix</keyword>
<dbReference type="FunFam" id="1.10.287.130:FF:000004">
    <property type="entry name" value="Ethylene receptor 1"/>
    <property type="match status" value="1"/>
</dbReference>